<keyword evidence="2 3" id="KW-0040">ANK repeat</keyword>
<keyword evidence="4" id="KW-1133">Transmembrane helix</keyword>
<feature type="transmembrane region" description="Helical" evidence="4">
    <location>
        <begin position="12"/>
        <end position="36"/>
    </location>
</feature>
<keyword evidence="7" id="KW-1185">Reference proteome</keyword>
<organism evidence="6 7">
    <name type="scientific">Fusarium napiforme</name>
    <dbReference type="NCBI Taxonomy" id="42672"/>
    <lineage>
        <taxon>Eukaryota</taxon>
        <taxon>Fungi</taxon>
        <taxon>Dikarya</taxon>
        <taxon>Ascomycota</taxon>
        <taxon>Pezizomycotina</taxon>
        <taxon>Sordariomycetes</taxon>
        <taxon>Hypocreomycetidae</taxon>
        <taxon>Hypocreales</taxon>
        <taxon>Nectriaceae</taxon>
        <taxon>Fusarium</taxon>
        <taxon>Fusarium fujikuroi species complex</taxon>
    </lineage>
</organism>
<dbReference type="InterPro" id="IPR056119">
    <property type="entry name" value="DUF7702"/>
</dbReference>
<dbReference type="InterPro" id="IPR036770">
    <property type="entry name" value="Ankyrin_rpt-contain_sf"/>
</dbReference>
<protein>
    <recommendedName>
        <fullName evidence="5">DUF7702 domain-containing protein</fullName>
    </recommendedName>
</protein>
<dbReference type="AlphaFoldDB" id="A0A8H5N519"/>
<dbReference type="SMART" id="SM00248">
    <property type="entry name" value="ANK"/>
    <property type="match status" value="3"/>
</dbReference>
<evidence type="ECO:0000256" key="2">
    <source>
        <dbReference type="ARBA" id="ARBA00023043"/>
    </source>
</evidence>
<feature type="transmembrane region" description="Helical" evidence="4">
    <location>
        <begin position="192"/>
        <end position="210"/>
    </location>
</feature>
<name>A0A8H5N519_9HYPO</name>
<feature type="domain" description="DUF7702" evidence="5">
    <location>
        <begin position="18"/>
        <end position="252"/>
    </location>
</feature>
<reference evidence="6 7" key="1">
    <citation type="submission" date="2020-05" db="EMBL/GenBank/DDBJ databases">
        <title>Identification and distribution of gene clusters putatively required for synthesis of sphingolipid metabolism inhibitors in phylogenetically diverse species of the filamentous fungus Fusarium.</title>
        <authorList>
            <person name="Kim H.-S."/>
            <person name="Busman M."/>
            <person name="Brown D.W."/>
            <person name="Divon H."/>
            <person name="Uhlig S."/>
            <person name="Proctor R.H."/>
        </authorList>
    </citation>
    <scope>NUCLEOTIDE SEQUENCE [LARGE SCALE GENOMIC DNA]</scope>
    <source>
        <strain evidence="6 7">NRRL 25196</strain>
    </source>
</reference>
<dbReference type="Pfam" id="PF24800">
    <property type="entry name" value="DUF7702"/>
    <property type="match status" value="1"/>
</dbReference>
<feature type="transmembrane region" description="Helical" evidence="4">
    <location>
        <begin position="230"/>
        <end position="252"/>
    </location>
</feature>
<proteinExistence type="predicted"/>
<feature type="repeat" description="ANK" evidence="3">
    <location>
        <begin position="269"/>
        <end position="301"/>
    </location>
</feature>
<sequence length="437" mass="48829">MSTSSSQPPSPPTTACIGLSATALIVFTLLLFPAVYVAYKHRKVGQAWFPPFIIFFIFRITSDIYYLSRRNEPDIPTAYAMIAAAASTATLSVAIIGIIYEALNLPLFPYKRQRNRIVVIAMNIIYNIGTILAAYGGMRDTTMPDNIKNGAADKAGNIIMFLVMVGTLGWLYPAGRHIYYARQDISYRSAEILMMAAAPATVLQLIRMNYDLIYSFTQIAMLHPTTGTFAIRFATFSLQLVIVGMIIVAGWFSKDAATIRARNAQDEAESLTAIRWAAESGHEDIVKLLLERGADPNLDDRVLLSAMSGCEPDDTEDNDVLIEMLIKHGADVFMDGWSDARPLVIAARRGRCRTVEMFLEASCSSRSVREEHIWNAITVAAEEEEGVILASLMKHYEMNRTEKQRKWEWVQRSQFGDLLELLRPYFEPDATSEHGGN</sequence>
<evidence type="ECO:0000313" key="6">
    <source>
        <dbReference type="EMBL" id="KAF5552817.1"/>
    </source>
</evidence>
<feature type="transmembrane region" description="Helical" evidence="4">
    <location>
        <begin position="79"/>
        <end position="103"/>
    </location>
</feature>
<evidence type="ECO:0000259" key="5">
    <source>
        <dbReference type="Pfam" id="PF24800"/>
    </source>
</evidence>
<dbReference type="Gene3D" id="1.25.40.20">
    <property type="entry name" value="Ankyrin repeat-containing domain"/>
    <property type="match status" value="1"/>
</dbReference>
<dbReference type="EMBL" id="JAAOAO010000255">
    <property type="protein sequence ID" value="KAF5552817.1"/>
    <property type="molecule type" value="Genomic_DNA"/>
</dbReference>
<dbReference type="InterPro" id="IPR002110">
    <property type="entry name" value="Ankyrin_rpt"/>
</dbReference>
<dbReference type="InterPro" id="IPR050776">
    <property type="entry name" value="Ank_Repeat/CDKN_Inhibitor"/>
</dbReference>
<gene>
    <name evidence="6" type="ORF">FNAPI_6956</name>
</gene>
<dbReference type="PANTHER" id="PTHR24201">
    <property type="entry name" value="ANK_REP_REGION DOMAIN-CONTAINING PROTEIN"/>
    <property type="match status" value="1"/>
</dbReference>
<keyword evidence="4" id="KW-0812">Transmembrane</keyword>
<evidence type="ECO:0000256" key="3">
    <source>
        <dbReference type="PROSITE-ProRule" id="PRU00023"/>
    </source>
</evidence>
<dbReference type="Proteomes" id="UP000574317">
    <property type="component" value="Unassembled WGS sequence"/>
</dbReference>
<dbReference type="SUPFAM" id="SSF48403">
    <property type="entry name" value="Ankyrin repeat"/>
    <property type="match status" value="1"/>
</dbReference>
<dbReference type="PROSITE" id="PS50088">
    <property type="entry name" value="ANK_REPEAT"/>
    <property type="match status" value="1"/>
</dbReference>
<feature type="transmembrane region" description="Helical" evidence="4">
    <location>
        <begin position="115"/>
        <end position="135"/>
    </location>
</feature>
<dbReference type="PROSITE" id="PS50297">
    <property type="entry name" value="ANK_REP_REGION"/>
    <property type="match status" value="1"/>
</dbReference>
<keyword evidence="4" id="KW-0472">Membrane</keyword>
<comment type="caution">
    <text evidence="6">The sequence shown here is derived from an EMBL/GenBank/DDBJ whole genome shotgun (WGS) entry which is preliminary data.</text>
</comment>
<evidence type="ECO:0000256" key="1">
    <source>
        <dbReference type="ARBA" id="ARBA00022737"/>
    </source>
</evidence>
<evidence type="ECO:0000313" key="7">
    <source>
        <dbReference type="Proteomes" id="UP000574317"/>
    </source>
</evidence>
<keyword evidence="1" id="KW-0677">Repeat</keyword>
<evidence type="ECO:0000256" key="4">
    <source>
        <dbReference type="SAM" id="Phobius"/>
    </source>
</evidence>
<dbReference type="Pfam" id="PF00023">
    <property type="entry name" value="Ank"/>
    <property type="match status" value="1"/>
</dbReference>
<feature type="transmembrane region" description="Helical" evidence="4">
    <location>
        <begin position="155"/>
        <end position="172"/>
    </location>
</feature>
<feature type="transmembrane region" description="Helical" evidence="4">
    <location>
        <begin position="48"/>
        <end position="67"/>
    </location>
</feature>
<accession>A0A8H5N519</accession>